<keyword evidence="2" id="KW-0472">Membrane</keyword>
<dbReference type="InterPro" id="IPR011050">
    <property type="entry name" value="Pectin_lyase_fold/virulence"/>
</dbReference>
<dbReference type="EMBL" id="JBGBPQ010000009">
    <property type="protein sequence ID" value="KAL1519826.1"/>
    <property type="molecule type" value="Genomic_DNA"/>
</dbReference>
<accession>A0AB34JGH6</accession>
<keyword evidence="4" id="KW-1185">Reference proteome</keyword>
<evidence type="ECO:0000256" key="2">
    <source>
        <dbReference type="SAM" id="Phobius"/>
    </source>
</evidence>
<dbReference type="InterPro" id="IPR012332">
    <property type="entry name" value="Autotransporter_pectin_lyase_C"/>
</dbReference>
<dbReference type="Gene3D" id="2.160.20.20">
    <property type="match status" value="1"/>
</dbReference>
<dbReference type="Proteomes" id="UP001515480">
    <property type="component" value="Unassembled WGS sequence"/>
</dbReference>
<organism evidence="3 4">
    <name type="scientific">Prymnesium parvum</name>
    <name type="common">Toxic golden alga</name>
    <dbReference type="NCBI Taxonomy" id="97485"/>
    <lineage>
        <taxon>Eukaryota</taxon>
        <taxon>Haptista</taxon>
        <taxon>Haptophyta</taxon>
        <taxon>Prymnesiophyceae</taxon>
        <taxon>Prymnesiales</taxon>
        <taxon>Prymnesiaceae</taxon>
        <taxon>Prymnesium</taxon>
    </lineage>
</organism>
<feature type="transmembrane region" description="Helical" evidence="2">
    <location>
        <begin position="1466"/>
        <end position="1490"/>
    </location>
</feature>
<feature type="transmembrane region" description="Helical" evidence="2">
    <location>
        <begin position="1399"/>
        <end position="1420"/>
    </location>
</feature>
<feature type="compositionally biased region" description="Pro residues" evidence="1">
    <location>
        <begin position="92"/>
        <end position="115"/>
    </location>
</feature>
<feature type="transmembrane region" description="Helical" evidence="2">
    <location>
        <begin position="1426"/>
        <end position="1445"/>
    </location>
</feature>
<evidence type="ECO:0000313" key="4">
    <source>
        <dbReference type="Proteomes" id="UP001515480"/>
    </source>
</evidence>
<feature type="region of interest" description="Disordered" evidence="1">
    <location>
        <begin position="92"/>
        <end position="118"/>
    </location>
</feature>
<dbReference type="SUPFAM" id="SSF51126">
    <property type="entry name" value="Pectin lyase-like"/>
    <property type="match status" value="1"/>
</dbReference>
<dbReference type="PANTHER" id="PTHR11319:SF35">
    <property type="entry name" value="OUTER MEMBRANE PROTEIN PMPC-RELATED"/>
    <property type="match status" value="1"/>
</dbReference>
<evidence type="ECO:0008006" key="5">
    <source>
        <dbReference type="Google" id="ProtNLM"/>
    </source>
</evidence>
<dbReference type="PANTHER" id="PTHR11319">
    <property type="entry name" value="G PROTEIN-COUPLED RECEPTOR-RELATED"/>
    <property type="match status" value="1"/>
</dbReference>
<sequence length="1983" mass="204096">MDATPHCTDVPNGFGSLELCIGGTSCLHAFSAASSLGDFAFLCAVTVGAFRDYALSAGCPIPFTPSLPASAPLLELCASTCAAAGVRSPGCAPSPDPPPLTPAPPSPPPLPPFAPTPAGTTTVATTAQLRAAIAATPPRNACALFLPAGRRFALGGAPLAVGPISLLLSSSAGGATIDAEGRSQLLDLARGASLTLVALTLANGQADSNGGTFAVGEQTHVHASAVAIVNSSARGSGGAAYLLGGSLTLRACAVLAPSALTFGGFALVGEGRLTLSHGTLVDAPTCARDGGAFYLTGGAVVLSNRSIVRYSSAQTYGGAVGIFARGTLDLSAGSALLHSSAAYGGAIFITGGRVTMSDATISHSHATIDGGAMHLSGGVVVLRGGAVANATAAAAAGAARLFSGSLELLDGALVDGAAAWAGPGGAFVVTGGRLSLVDATVRRVHTDSSGGALELSGGAVSLLRSRVYGASSRVSGGAVSITGGELELNASAVEASRAATDGGGIHQSGGRVSLAAGSHISGCSARVHGGAVYLANGAFSCSDGAFSGCFATRGGGAFLLRGGALRLASARVEACDAPEGALLLVPSNTAGSTPLLLATFTTFAHAACNASLLVAHADARLVLRAVAFVGGAGCNGSALPAAATPGVSSLPCGATYAAAAAAAAEGVCASSAPAACAATRLGASLFSLTCSCPYPEFANPAASSAAAAPYERQGCLQPRRFERLLVVSEGLSLSLHKPDRMTETRNATLVVQGTDFDRPAAWRVSGEAAWLSLPTAGGEVGGREQVEIPIVLSARGLRERAAPYETTLLVHVDSAVASVSHTQPLHVSLLVQARTSSSVWGRARGVCTPPSPAASSRNTTVGVLQRLPFTACDVDGLPVEHQLPAPTDPRRFTASFSAEGAAAAAARVEYVGAGVYEALLTPQSHGAFSVTLSLGAVPRATLSATATCGAERVPMPLGRCGCPAGLFQLAEAGPCEPCPATTTSFVGAVGRDGCDACNPGYYRRAAAHGAECAWCAAVEGVSCAANTTLATLSLAAGRWRHSAATVETWACASAAGWSPCAGGAAAGDGGDGYCAAGYRGPRCELCTAAHHYFDAVSGRCAPCASSATRALVLTAAAAALAALAAAALTRGLGLPRLHAAAAPLALLWGRAGMTCKLKTTLGFAQCVAAVPSVFSVPLPDGLAYLQPVYQLLQLPSRVGRLLSIDSECFGRYTLRLLVSSLWPFPLALLLLLALAAKEVKRARRAADAAAPLGAALRDGGGLLLAATFALVPSISSRIFQTFLCDRFAYDDARDLAARYVHDDLSLSCDSEEYNAAFATGLLLALLFPLGVPLLYAALLHANRRAIRAGVVTTGSHAIRFLHHDYEPHAFFWEPLEMARKVVLTGGVLVIPETMEQGRVLTCLLLSIFFLTLQMIVKPLRAAEDEALTTIVQVVLVLLYLMLLALKSCQISSEACHSFGFGSTGEGIFIFFIFFSLAALCLLITLSIVFLNAARERKRLWHDDGERTHDKVLLALFSNPQLSLSQAKALGLRPLSFGQDIKHLLRSMRISEIAIEPAATLKDAQDAFKTHKPRILVFSGHTVMGSLAFEDTSGRLDEHASPESIGQMLFDGRRSLLAQHVNSHECLALDERAAGEADGLRSPTARLAREIRRRAAWRRARLAPRLPAGAALARLECIVLNGCKTEQIGRHLLGLAAHVTVVCWSTLAEDNAARAFAVGFYEAVQAALEKERQGARRGALRRGGGGEKLAVDSAFRAGCLSFVRQGFAFGDPEEYFHPSGHAHNYRPDFANCPMCTPPVHGECLMLQSLEGEVFVTRASVLMPTHRPMRPSVPIRTRISRSGSKLLKSLPFTGIMRRDGLSISARPTAASDCRTAASSDCSASAQWPVGAPKPAEAEGCAERCEGSEASDTCTLSLPRLRWSASSEFASCPAAAAAPRPSVGWRARLMGRRELPSHLLKEESSESVGTPSRVVPATPVKMGAFL</sequence>
<dbReference type="InterPro" id="IPR009030">
    <property type="entry name" value="Growth_fac_rcpt_cys_sf"/>
</dbReference>
<keyword evidence="2" id="KW-1133">Transmembrane helix</keyword>
<feature type="transmembrane region" description="Helical" evidence="2">
    <location>
        <begin position="1315"/>
        <end position="1338"/>
    </location>
</feature>
<reference evidence="3 4" key="1">
    <citation type="journal article" date="2024" name="Science">
        <title>Giant polyketide synthase enzymes in the biosynthesis of giant marine polyether toxins.</title>
        <authorList>
            <person name="Fallon T.R."/>
            <person name="Shende V.V."/>
            <person name="Wierzbicki I.H."/>
            <person name="Pendleton A.L."/>
            <person name="Watervoot N.F."/>
            <person name="Auber R.P."/>
            <person name="Gonzalez D.J."/>
            <person name="Wisecaver J.H."/>
            <person name="Moore B.S."/>
        </authorList>
    </citation>
    <scope>NUCLEOTIDE SEQUENCE [LARGE SCALE GENOMIC DNA]</scope>
    <source>
        <strain evidence="3 4">12B1</strain>
    </source>
</reference>
<name>A0AB34JGH6_PRYPA</name>
<feature type="transmembrane region" description="Helical" evidence="2">
    <location>
        <begin position="1216"/>
        <end position="1236"/>
    </location>
</feature>
<keyword evidence="2" id="KW-0812">Transmembrane</keyword>
<comment type="caution">
    <text evidence="3">The sequence shown here is derived from an EMBL/GenBank/DDBJ whole genome shotgun (WGS) entry which is preliminary data.</text>
</comment>
<evidence type="ECO:0000313" key="3">
    <source>
        <dbReference type="EMBL" id="KAL1519826.1"/>
    </source>
</evidence>
<protein>
    <recommendedName>
        <fullName evidence="5">Phosphoinositide phospholipase C</fullName>
    </recommendedName>
</protein>
<proteinExistence type="predicted"/>
<gene>
    <name evidence="3" type="ORF">AB1Y20_023332</name>
</gene>
<dbReference type="SUPFAM" id="SSF57184">
    <property type="entry name" value="Growth factor receptor domain"/>
    <property type="match status" value="1"/>
</dbReference>
<evidence type="ECO:0000256" key="1">
    <source>
        <dbReference type="SAM" id="MobiDB-lite"/>
    </source>
</evidence>